<keyword evidence="3 5" id="KW-0732">Signal</keyword>
<evidence type="ECO:0000259" key="6">
    <source>
        <dbReference type="SMART" id="SM00062"/>
    </source>
</evidence>
<dbReference type="PANTHER" id="PTHR30085:SF2">
    <property type="entry name" value="GLUTAMATE_ASPARTATE IMPORT SOLUTE-BINDING PROTEIN"/>
    <property type="match status" value="1"/>
</dbReference>
<reference evidence="7 8" key="1">
    <citation type="submission" date="2020-07" db="EMBL/GenBank/DDBJ databases">
        <title>Novel species isolated from subtropical streams in China.</title>
        <authorList>
            <person name="Lu H."/>
        </authorList>
    </citation>
    <scope>NUCLEOTIDE SEQUENCE [LARGE SCALE GENOMIC DNA]</scope>
    <source>
        <strain evidence="7 8">LX20W</strain>
    </source>
</reference>
<feature type="region of interest" description="Disordered" evidence="4">
    <location>
        <begin position="301"/>
        <end position="326"/>
    </location>
</feature>
<dbReference type="Pfam" id="PF00497">
    <property type="entry name" value="SBP_bac_3"/>
    <property type="match status" value="1"/>
</dbReference>
<dbReference type="GO" id="GO:0030288">
    <property type="term" value="C:outer membrane-bounded periplasmic space"/>
    <property type="evidence" value="ECO:0007669"/>
    <property type="project" value="TreeGrafter"/>
</dbReference>
<feature type="chain" id="PRO_5031061119" evidence="5">
    <location>
        <begin position="34"/>
        <end position="326"/>
    </location>
</feature>
<evidence type="ECO:0000313" key="8">
    <source>
        <dbReference type="Proteomes" id="UP000534388"/>
    </source>
</evidence>
<dbReference type="SMART" id="SM00062">
    <property type="entry name" value="PBPb"/>
    <property type="match status" value="1"/>
</dbReference>
<feature type="domain" description="Solute-binding protein family 3/N-terminal" evidence="6">
    <location>
        <begin position="48"/>
        <end position="280"/>
    </location>
</feature>
<feature type="signal peptide" evidence="5">
    <location>
        <begin position="1"/>
        <end position="33"/>
    </location>
</feature>
<sequence>MAGSSSVHSSLHKSLFISLACAAGLLLAAHAGAEEAGGTLAKIKRTGTITLGVRDGSIPFSYLDDKQQYQGYSVDLCMKVVVAVQKQLGLTGLKVQMNPVTAANRIPLMANGTIDLECGSTTNNAERQKQVAFAPTMFVIANRLLAKKSSHIRSLADMKGKTLVATAGTTTLKQMTILNNEQQLGMNIVVGKDHPESFLMLETGRAVAEANDDILLASQVATSRNPGEFEITKEALSVEPYGIMLRRDDPAFKQVVDAALTRLYQSDDFIKIYNKWFLSPIPPKGINLNFPMPPQLKAVIAKPTDSPDPAAYAEVPAAQKAASRRK</sequence>
<dbReference type="GO" id="GO:0005576">
    <property type="term" value="C:extracellular region"/>
    <property type="evidence" value="ECO:0007669"/>
    <property type="project" value="TreeGrafter"/>
</dbReference>
<dbReference type="CDD" id="cd13688">
    <property type="entry name" value="PBP2_GltI_DEBP"/>
    <property type="match status" value="1"/>
</dbReference>
<evidence type="ECO:0000256" key="2">
    <source>
        <dbReference type="ARBA" id="ARBA00022448"/>
    </source>
</evidence>
<evidence type="ECO:0000256" key="5">
    <source>
        <dbReference type="SAM" id="SignalP"/>
    </source>
</evidence>
<name>A0A7W2EV42_9BURK</name>
<dbReference type="PANTHER" id="PTHR30085">
    <property type="entry name" value="AMINO ACID ABC TRANSPORTER PERMEASE"/>
    <property type="match status" value="1"/>
</dbReference>
<dbReference type="AlphaFoldDB" id="A0A7W2EV42"/>
<dbReference type="InterPro" id="IPR001638">
    <property type="entry name" value="Solute-binding_3/MltF_N"/>
</dbReference>
<dbReference type="Gene3D" id="3.40.190.10">
    <property type="entry name" value="Periplasmic binding protein-like II"/>
    <property type="match status" value="2"/>
</dbReference>
<dbReference type="InterPro" id="IPR051455">
    <property type="entry name" value="Bact_solute-bind_prot3"/>
</dbReference>
<evidence type="ECO:0000313" key="7">
    <source>
        <dbReference type="EMBL" id="MBA5639174.1"/>
    </source>
</evidence>
<evidence type="ECO:0000256" key="1">
    <source>
        <dbReference type="ARBA" id="ARBA00010333"/>
    </source>
</evidence>
<dbReference type="SUPFAM" id="SSF53850">
    <property type="entry name" value="Periplasmic binding protein-like II"/>
    <property type="match status" value="1"/>
</dbReference>
<proteinExistence type="inferred from homology"/>
<dbReference type="RefSeq" id="WP_182165490.1">
    <property type="nucleotide sequence ID" value="NZ_JACEZT010000014.1"/>
</dbReference>
<evidence type="ECO:0000256" key="3">
    <source>
        <dbReference type="ARBA" id="ARBA00022729"/>
    </source>
</evidence>
<comment type="caution">
    <text evidence="7">The sequence shown here is derived from an EMBL/GenBank/DDBJ whole genome shotgun (WGS) entry which is preliminary data.</text>
</comment>
<accession>A0A7W2EV42</accession>
<comment type="similarity">
    <text evidence="1">Belongs to the bacterial solute-binding protein 3 family.</text>
</comment>
<dbReference type="EMBL" id="JACEZT010000014">
    <property type="protein sequence ID" value="MBA5639174.1"/>
    <property type="molecule type" value="Genomic_DNA"/>
</dbReference>
<evidence type="ECO:0000256" key="4">
    <source>
        <dbReference type="SAM" id="MobiDB-lite"/>
    </source>
</evidence>
<protein>
    <submittedName>
        <fullName evidence="7">Amino acid ABC transporter substrate-binding protein</fullName>
    </submittedName>
</protein>
<keyword evidence="2" id="KW-0813">Transport</keyword>
<gene>
    <name evidence="7" type="ORF">H3H37_19115</name>
</gene>
<dbReference type="Proteomes" id="UP000534388">
    <property type="component" value="Unassembled WGS sequence"/>
</dbReference>
<dbReference type="GO" id="GO:0006865">
    <property type="term" value="P:amino acid transport"/>
    <property type="evidence" value="ECO:0007669"/>
    <property type="project" value="TreeGrafter"/>
</dbReference>
<organism evidence="7 8">
    <name type="scientific">Rugamonas brunnea</name>
    <dbReference type="NCBI Taxonomy" id="2758569"/>
    <lineage>
        <taxon>Bacteria</taxon>
        <taxon>Pseudomonadati</taxon>
        <taxon>Pseudomonadota</taxon>
        <taxon>Betaproteobacteria</taxon>
        <taxon>Burkholderiales</taxon>
        <taxon>Oxalobacteraceae</taxon>
        <taxon>Telluria group</taxon>
        <taxon>Rugamonas</taxon>
    </lineage>
</organism>
<keyword evidence="8" id="KW-1185">Reference proteome</keyword>